<dbReference type="InterPro" id="IPR033479">
    <property type="entry name" value="dCache_1"/>
</dbReference>
<gene>
    <name evidence="13" type="ORF">GOQ27_11670</name>
</gene>
<dbReference type="Proteomes" id="UP000724672">
    <property type="component" value="Unassembled WGS sequence"/>
</dbReference>
<evidence type="ECO:0000256" key="4">
    <source>
        <dbReference type="ARBA" id="ARBA00022692"/>
    </source>
</evidence>
<keyword evidence="2" id="KW-1003">Cell membrane</keyword>
<evidence type="ECO:0000313" key="13">
    <source>
        <dbReference type="EMBL" id="MBS4539124.1"/>
    </source>
</evidence>
<feature type="domain" description="HAMP" evidence="12">
    <location>
        <begin position="340"/>
        <end position="392"/>
    </location>
</feature>
<comment type="similarity">
    <text evidence="8">Belongs to the methyl-accepting chemotaxis (MCP) protein family.</text>
</comment>
<comment type="caution">
    <text evidence="13">The sequence shown here is derived from an EMBL/GenBank/DDBJ whole genome shotgun (WGS) entry which is preliminary data.</text>
</comment>
<dbReference type="SUPFAM" id="SSF103190">
    <property type="entry name" value="Sensory domain-like"/>
    <property type="match status" value="1"/>
</dbReference>
<keyword evidence="4 10" id="KW-0812">Transmembrane</keyword>
<dbReference type="PROSITE" id="PS50885">
    <property type="entry name" value="HAMP"/>
    <property type="match status" value="1"/>
</dbReference>
<dbReference type="EMBL" id="WSFT01000040">
    <property type="protein sequence ID" value="MBS4539124.1"/>
    <property type="molecule type" value="Genomic_DNA"/>
</dbReference>
<name>A0A942Z9H1_9FIRM</name>
<dbReference type="Pfam" id="PF00015">
    <property type="entry name" value="MCPsignal"/>
    <property type="match status" value="1"/>
</dbReference>
<organism evidence="13 14">
    <name type="scientific">Anaeromonas frigoriresistens</name>
    <dbReference type="NCBI Taxonomy" id="2683708"/>
    <lineage>
        <taxon>Bacteria</taxon>
        <taxon>Bacillati</taxon>
        <taxon>Bacillota</taxon>
        <taxon>Tissierellia</taxon>
        <taxon>Tissierellales</taxon>
        <taxon>Thermohalobacteraceae</taxon>
        <taxon>Anaeromonas</taxon>
    </lineage>
</organism>
<evidence type="ECO:0000256" key="5">
    <source>
        <dbReference type="ARBA" id="ARBA00022989"/>
    </source>
</evidence>
<dbReference type="SMART" id="SM00304">
    <property type="entry name" value="HAMP"/>
    <property type="match status" value="1"/>
</dbReference>
<evidence type="ECO:0000256" key="10">
    <source>
        <dbReference type="SAM" id="Phobius"/>
    </source>
</evidence>
<dbReference type="Gene3D" id="3.30.450.20">
    <property type="entry name" value="PAS domain"/>
    <property type="match status" value="1"/>
</dbReference>
<dbReference type="GO" id="GO:0007165">
    <property type="term" value="P:signal transduction"/>
    <property type="evidence" value="ECO:0007669"/>
    <property type="project" value="UniProtKB-KW"/>
</dbReference>
<dbReference type="PANTHER" id="PTHR32089">
    <property type="entry name" value="METHYL-ACCEPTING CHEMOTAXIS PROTEIN MCPB"/>
    <property type="match status" value="1"/>
</dbReference>
<comment type="subcellular location">
    <subcellularLocation>
        <location evidence="1">Cell membrane</location>
        <topology evidence="1">Multi-pass membrane protein</topology>
    </subcellularLocation>
</comment>
<dbReference type="Gene3D" id="6.10.340.10">
    <property type="match status" value="1"/>
</dbReference>
<dbReference type="GO" id="GO:0006935">
    <property type="term" value="P:chemotaxis"/>
    <property type="evidence" value="ECO:0007669"/>
    <property type="project" value="UniProtKB-KW"/>
</dbReference>
<dbReference type="PANTHER" id="PTHR32089:SF112">
    <property type="entry name" value="LYSOZYME-LIKE PROTEIN-RELATED"/>
    <property type="match status" value="1"/>
</dbReference>
<keyword evidence="3" id="KW-0145">Chemotaxis</keyword>
<dbReference type="GO" id="GO:0005886">
    <property type="term" value="C:plasma membrane"/>
    <property type="evidence" value="ECO:0007669"/>
    <property type="project" value="UniProtKB-SubCell"/>
</dbReference>
<evidence type="ECO:0000256" key="7">
    <source>
        <dbReference type="ARBA" id="ARBA00023224"/>
    </source>
</evidence>
<feature type="domain" description="Methyl-accepting transducer" evidence="11">
    <location>
        <begin position="411"/>
        <end position="661"/>
    </location>
</feature>
<evidence type="ECO:0000256" key="9">
    <source>
        <dbReference type="PROSITE-ProRule" id="PRU00284"/>
    </source>
</evidence>
<protein>
    <submittedName>
        <fullName evidence="13">Methyl-accepting chemotaxis protein</fullName>
    </submittedName>
</protein>
<dbReference type="CDD" id="cd12912">
    <property type="entry name" value="PDC2_MCP_like"/>
    <property type="match status" value="1"/>
</dbReference>
<dbReference type="Pfam" id="PF02743">
    <property type="entry name" value="dCache_1"/>
    <property type="match status" value="1"/>
</dbReference>
<keyword evidence="7 9" id="KW-0807">Transducer</keyword>
<dbReference type="CDD" id="cd06225">
    <property type="entry name" value="HAMP"/>
    <property type="match status" value="1"/>
</dbReference>
<accession>A0A942Z9H1</accession>
<keyword evidence="5 10" id="KW-1133">Transmembrane helix</keyword>
<proteinExistence type="inferred from homology"/>
<evidence type="ECO:0000259" key="12">
    <source>
        <dbReference type="PROSITE" id="PS50885"/>
    </source>
</evidence>
<feature type="transmembrane region" description="Helical" evidence="10">
    <location>
        <begin position="319"/>
        <end position="338"/>
    </location>
</feature>
<evidence type="ECO:0000256" key="3">
    <source>
        <dbReference type="ARBA" id="ARBA00022500"/>
    </source>
</evidence>
<dbReference type="Gene3D" id="1.10.287.950">
    <property type="entry name" value="Methyl-accepting chemotaxis protein"/>
    <property type="match status" value="1"/>
</dbReference>
<dbReference type="SMART" id="SM00283">
    <property type="entry name" value="MA"/>
    <property type="match status" value="1"/>
</dbReference>
<dbReference type="InterPro" id="IPR029151">
    <property type="entry name" value="Sensor-like_sf"/>
</dbReference>
<evidence type="ECO:0000259" key="11">
    <source>
        <dbReference type="PROSITE" id="PS50111"/>
    </source>
</evidence>
<keyword evidence="14" id="KW-1185">Reference proteome</keyword>
<keyword evidence="6 10" id="KW-0472">Membrane</keyword>
<feature type="transmembrane region" description="Helical" evidence="10">
    <location>
        <begin position="28"/>
        <end position="48"/>
    </location>
</feature>
<dbReference type="PROSITE" id="PS50111">
    <property type="entry name" value="CHEMOTAXIS_TRANSDUC_2"/>
    <property type="match status" value="1"/>
</dbReference>
<reference evidence="13" key="1">
    <citation type="submission" date="2019-12" db="EMBL/GenBank/DDBJ databases">
        <title>Clostridiaceae gen. nov. sp. nov., isolated from sediment in Xinjiang, China.</title>
        <authorList>
            <person name="Zhang R."/>
        </authorList>
    </citation>
    <scope>NUCLEOTIDE SEQUENCE</scope>
    <source>
        <strain evidence="13">D2Q-11</strain>
    </source>
</reference>
<evidence type="ECO:0000256" key="6">
    <source>
        <dbReference type="ARBA" id="ARBA00023136"/>
    </source>
</evidence>
<dbReference type="RefSeq" id="WP_203367042.1">
    <property type="nucleotide sequence ID" value="NZ_WSFT01000040.1"/>
</dbReference>
<evidence type="ECO:0000256" key="8">
    <source>
        <dbReference type="ARBA" id="ARBA00029447"/>
    </source>
</evidence>
<dbReference type="CDD" id="cd12914">
    <property type="entry name" value="PDC1_DGC_like"/>
    <property type="match status" value="1"/>
</dbReference>
<evidence type="ECO:0000256" key="1">
    <source>
        <dbReference type="ARBA" id="ARBA00004651"/>
    </source>
</evidence>
<evidence type="ECO:0000256" key="2">
    <source>
        <dbReference type="ARBA" id="ARBA00022475"/>
    </source>
</evidence>
<dbReference type="SUPFAM" id="SSF58104">
    <property type="entry name" value="Methyl-accepting chemotaxis protein (MCP) signaling domain"/>
    <property type="match status" value="1"/>
</dbReference>
<evidence type="ECO:0000313" key="14">
    <source>
        <dbReference type="Proteomes" id="UP000724672"/>
    </source>
</evidence>
<dbReference type="AlphaFoldDB" id="A0A942Z9H1"/>
<dbReference type="Pfam" id="PF00672">
    <property type="entry name" value="HAMP"/>
    <property type="match status" value="1"/>
</dbReference>
<sequence length="700" mass="78862">MDKGRKVLSKVKEYMSKIKIMSKLPLRIQLIIIFLIISIIPVSLLGFVSYNKFQKEMEEAHNELLNSQAENVKSNIEKVMGSTDNIFGSLIAQSDMIVLMQDVFNDNSIDDAISLNNVSIALKNTINNSDGLYETIFVTGLDGNVIADGSRYKEIYKGLNISSTDYFNKIEDKNKSIIIGEPTISEATDKVVLPVAKPIDSLSDRLGYMVIMFNLEKFTLDFDDINIGDTGYLYILNNDGVVIYHKNKEKILSNDNNKIMGKIVANEQDIKAELIYYKDEKNKMIAAYKNMTKYGIDWYPVATITEKEYMKETVNTRNFIMINVAILLILITLLGILYSNIISKPIKNMAFLMEKISEGKLGKKADYHTSSEIELLNNSFNGMTDNLTNLLIRAGLMTKEVKEASGNLNDISNSAYLYNKHVSERIEEIAIGADGQTTDVKYGIMEVNSLAGIMRSINEDAQDIIKTSFKVDKVVNNGLSEIDNLKQKSEENNIIYKKIQNDIKNLNESILHIQDIVSSITDISKQTNLLSLNATIEAARAGDTGRGFSVVADEIRILSDQVAVQANDIKDRINLVQNKSNNVMNIVKESEKIVEEEKQAVYNTKYSFEKVYKSINTMMEKVSKILEDINCVNKQKDNIIKTIQNIDVTAIQTSSLAKDTSFKAQEQFAVTENVKDLSDKLDTYSCNLENILNTYKVEEI</sequence>
<dbReference type="InterPro" id="IPR004089">
    <property type="entry name" value="MCPsignal_dom"/>
</dbReference>
<dbReference type="InterPro" id="IPR003660">
    <property type="entry name" value="HAMP_dom"/>
</dbReference>